<dbReference type="PANTHER" id="PTHR35585:SF1">
    <property type="entry name" value="HHE DOMAIN PROTEIN (AFU_ORTHOLOGUE AFUA_4G00730)"/>
    <property type="match status" value="1"/>
</dbReference>
<feature type="region of interest" description="Disordered" evidence="1">
    <location>
        <begin position="1"/>
        <end position="28"/>
    </location>
</feature>
<organism evidence="3 4">
    <name type="scientific">Catellatospora chokoriensis</name>
    <dbReference type="NCBI Taxonomy" id="310353"/>
    <lineage>
        <taxon>Bacteria</taxon>
        <taxon>Bacillati</taxon>
        <taxon>Actinomycetota</taxon>
        <taxon>Actinomycetes</taxon>
        <taxon>Micromonosporales</taxon>
        <taxon>Micromonosporaceae</taxon>
        <taxon>Catellatospora</taxon>
    </lineage>
</organism>
<feature type="region of interest" description="Disordered" evidence="1">
    <location>
        <begin position="62"/>
        <end position="113"/>
    </location>
</feature>
<feature type="domain" description="Hemerythrin-like" evidence="2">
    <location>
        <begin position="120"/>
        <end position="233"/>
    </location>
</feature>
<evidence type="ECO:0000259" key="2">
    <source>
        <dbReference type="Pfam" id="PF01814"/>
    </source>
</evidence>
<name>A0A8J3JW31_9ACTN</name>
<feature type="compositionally biased region" description="Basic and acidic residues" evidence="1">
    <location>
        <begin position="17"/>
        <end position="28"/>
    </location>
</feature>
<accession>A0A8J3JW31</accession>
<dbReference type="InterPro" id="IPR012312">
    <property type="entry name" value="Hemerythrin-like"/>
</dbReference>
<evidence type="ECO:0000313" key="3">
    <source>
        <dbReference type="EMBL" id="GIF88156.1"/>
    </source>
</evidence>
<sequence>MSEREPADDEATGDAQAEQRGRTERDAYRMKVQELRALLREKGVPGTSQMHKDELVRELVKTMHSDQRARPMAKVATGKKSVVPPDDQAPSSRVPKPPRPAKRVPAGAAPAPPPFDPGDVIDVLLVQHQQLGDLFDELDGARGARRRDLFAELVRLLAVHESIEQLLVHPLARARLADGDAVVDARIEEEDQAEQDLLELYELGLEHDDFAEKLANLRDAVIEHGELEEEEEFDSLRGQVPAEELRRLAAIAMAATEAVTSADDTAAPDEIFALARESFPEP</sequence>
<evidence type="ECO:0000256" key="1">
    <source>
        <dbReference type="SAM" id="MobiDB-lite"/>
    </source>
</evidence>
<proteinExistence type="predicted"/>
<dbReference type="RefSeq" id="WP_191839933.1">
    <property type="nucleotide sequence ID" value="NZ_BAAALB010000020.1"/>
</dbReference>
<protein>
    <recommendedName>
        <fullName evidence="2">Hemerythrin-like domain-containing protein</fullName>
    </recommendedName>
</protein>
<reference evidence="3 4" key="1">
    <citation type="submission" date="2021-01" db="EMBL/GenBank/DDBJ databases">
        <title>Whole genome shotgun sequence of Catellatospora chokoriensis NBRC 107358.</title>
        <authorList>
            <person name="Komaki H."/>
            <person name="Tamura T."/>
        </authorList>
    </citation>
    <scope>NUCLEOTIDE SEQUENCE [LARGE SCALE GENOMIC DNA]</scope>
    <source>
        <strain evidence="3 4">NBRC 107358</strain>
    </source>
</reference>
<dbReference type="EMBL" id="BONG01000007">
    <property type="protein sequence ID" value="GIF88156.1"/>
    <property type="molecule type" value="Genomic_DNA"/>
</dbReference>
<comment type="caution">
    <text evidence="3">The sequence shown here is derived from an EMBL/GenBank/DDBJ whole genome shotgun (WGS) entry which is preliminary data.</text>
</comment>
<dbReference type="Pfam" id="PF01814">
    <property type="entry name" value="Hemerythrin"/>
    <property type="match status" value="1"/>
</dbReference>
<evidence type="ECO:0000313" key="4">
    <source>
        <dbReference type="Proteomes" id="UP000619293"/>
    </source>
</evidence>
<dbReference type="AlphaFoldDB" id="A0A8J3JW31"/>
<gene>
    <name evidence="3" type="ORF">Cch02nite_16000</name>
</gene>
<dbReference type="PANTHER" id="PTHR35585">
    <property type="entry name" value="HHE DOMAIN PROTEIN (AFU_ORTHOLOGUE AFUA_4G00730)"/>
    <property type="match status" value="1"/>
</dbReference>
<dbReference type="PROSITE" id="PS50096">
    <property type="entry name" value="IQ"/>
    <property type="match status" value="1"/>
</dbReference>
<dbReference type="Proteomes" id="UP000619293">
    <property type="component" value="Unassembled WGS sequence"/>
</dbReference>
<feature type="compositionally biased region" description="Acidic residues" evidence="1">
    <location>
        <begin position="1"/>
        <end position="12"/>
    </location>
</feature>
<keyword evidence="4" id="KW-1185">Reference proteome</keyword>